<evidence type="ECO:0000256" key="4">
    <source>
        <dbReference type="ARBA" id="ARBA00023136"/>
    </source>
</evidence>
<dbReference type="PANTHER" id="PTHR35371:SF1">
    <property type="entry name" value="BLR7753 PROTEIN"/>
    <property type="match status" value="1"/>
</dbReference>
<dbReference type="InterPro" id="IPR001129">
    <property type="entry name" value="Membr-assoc_MAPEG"/>
</dbReference>
<evidence type="ECO:0000256" key="5">
    <source>
        <dbReference type="SAM" id="Phobius"/>
    </source>
</evidence>
<protein>
    <submittedName>
        <fullName evidence="6">MAPEG family protein</fullName>
    </submittedName>
</protein>
<evidence type="ECO:0000256" key="3">
    <source>
        <dbReference type="ARBA" id="ARBA00022989"/>
    </source>
</evidence>
<comment type="subcellular location">
    <subcellularLocation>
        <location evidence="1">Membrane</location>
    </subcellularLocation>
</comment>
<reference evidence="6 7" key="1">
    <citation type="submission" date="2024-09" db="EMBL/GenBank/DDBJ databases">
        <authorList>
            <person name="Sun Q."/>
            <person name="Mori K."/>
        </authorList>
    </citation>
    <scope>NUCLEOTIDE SEQUENCE [LARGE SCALE GENOMIC DNA]</scope>
    <source>
        <strain evidence="6 7">CCM 7468</strain>
    </source>
</reference>
<dbReference type="Pfam" id="PF01124">
    <property type="entry name" value="MAPEG"/>
    <property type="match status" value="1"/>
</dbReference>
<sequence>MTPELRWLAWSALLGFVQILAAAIATIRQREGGLQWAAGPRDTTPPPPQGTAARLMRARDNFLETFPLFVAAVVVAQLSGRSGALTGWGALIYFWARLAYVPAYALGLAVRPVVWGASIAGILMVLSAALFG</sequence>
<evidence type="ECO:0000256" key="1">
    <source>
        <dbReference type="ARBA" id="ARBA00004370"/>
    </source>
</evidence>
<keyword evidence="3 5" id="KW-1133">Transmembrane helix</keyword>
<dbReference type="RefSeq" id="WP_377049441.1">
    <property type="nucleotide sequence ID" value="NZ_JBHLVZ010000005.1"/>
</dbReference>
<feature type="transmembrane region" description="Helical" evidence="5">
    <location>
        <begin position="113"/>
        <end position="131"/>
    </location>
</feature>
<comment type="caution">
    <text evidence="6">The sequence shown here is derived from an EMBL/GenBank/DDBJ whole genome shotgun (WGS) entry which is preliminary data.</text>
</comment>
<dbReference type="EMBL" id="JBHLVZ010000005">
    <property type="protein sequence ID" value="MFC0385292.1"/>
    <property type="molecule type" value="Genomic_DNA"/>
</dbReference>
<keyword evidence="4 5" id="KW-0472">Membrane</keyword>
<dbReference type="Gene3D" id="1.20.120.550">
    <property type="entry name" value="Membrane associated eicosanoid/glutathione metabolism-like domain"/>
    <property type="match status" value="1"/>
</dbReference>
<dbReference type="InterPro" id="IPR023352">
    <property type="entry name" value="MAPEG-like_dom_sf"/>
</dbReference>
<evidence type="ECO:0000313" key="7">
    <source>
        <dbReference type="Proteomes" id="UP001589789"/>
    </source>
</evidence>
<organism evidence="6 7">
    <name type="scientific">Muricoccus vinaceus</name>
    <dbReference type="NCBI Taxonomy" id="424704"/>
    <lineage>
        <taxon>Bacteria</taxon>
        <taxon>Pseudomonadati</taxon>
        <taxon>Pseudomonadota</taxon>
        <taxon>Alphaproteobacteria</taxon>
        <taxon>Acetobacterales</taxon>
        <taxon>Roseomonadaceae</taxon>
        <taxon>Muricoccus</taxon>
    </lineage>
</organism>
<name>A0ABV6IP18_9PROT</name>
<dbReference type="PANTHER" id="PTHR35371">
    <property type="entry name" value="INNER MEMBRANE PROTEIN"/>
    <property type="match status" value="1"/>
</dbReference>
<keyword evidence="2 5" id="KW-0812">Transmembrane</keyword>
<feature type="transmembrane region" description="Helical" evidence="5">
    <location>
        <begin position="6"/>
        <end position="27"/>
    </location>
</feature>
<dbReference type="Proteomes" id="UP001589789">
    <property type="component" value="Unassembled WGS sequence"/>
</dbReference>
<proteinExistence type="predicted"/>
<evidence type="ECO:0000313" key="6">
    <source>
        <dbReference type="EMBL" id="MFC0385292.1"/>
    </source>
</evidence>
<feature type="transmembrane region" description="Helical" evidence="5">
    <location>
        <begin position="62"/>
        <end position="79"/>
    </location>
</feature>
<accession>A0ABV6IP18</accession>
<dbReference type="SUPFAM" id="SSF161084">
    <property type="entry name" value="MAPEG domain-like"/>
    <property type="match status" value="1"/>
</dbReference>
<feature type="transmembrane region" description="Helical" evidence="5">
    <location>
        <begin position="85"/>
        <end position="106"/>
    </location>
</feature>
<keyword evidence="7" id="KW-1185">Reference proteome</keyword>
<gene>
    <name evidence="6" type="ORF">ACFFIC_06960</name>
</gene>
<evidence type="ECO:0000256" key="2">
    <source>
        <dbReference type="ARBA" id="ARBA00022692"/>
    </source>
</evidence>